<dbReference type="Proteomes" id="UP000192596">
    <property type="component" value="Unassembled WGS sequence"/>
</dbReference>
<comment type="caution">
    <text evidence="2">The sequence shown here is derived from an EMBL/GenBank/DDBJ whole genome shotgun (WGS) entry which is preliminary data.</text>
</comment>
<dbReference type="InParanoid" id="A0A1V8SDC2"/>
<feature type="region of interest" description="Disordered" evidence="1">
    <location>
        <begin position="1"/>
        <end position="47"/>
    </location>
</feature>
<evidence type="ECO:0000313" key="3">
    <source>
        <dbReference type="Proteomes" id="UP000192596"/>
    </source>
</evidence>
<dbReference type="PANTHER" id="PTHR42085:SF4">
    <property type="entry name" value="F-BOX DOMAIN-CONTAINING PROTEIN"/>
    <property type="match status" value="1"/>
</dbReference>
<accession>A0A1V8SDC2</accession>
<reference evidence="3" key="1">
    <citation type="submission" date="2017-03" db="EMBL/GenBank/DDBJ databases">
        <title>Genomes of endolithic fungi from Antarctica.</title>
        <authorList>
            <person name="Coleine C."/>
            <person name="Masonjones S."/>
            <person name="Stajich J.E."/>
        </authorList>
    </citation>
    <scope>NUCLEOTIDE SEQUENCE [LARGE SCALE GENOMIC DNA]</scope>
    <source>
        <strain evidence="3">CCFEE 5527</strain>
    </source>
</reference>
<organism evidence="2 3">
    <name type="scientific">Cryoendolithus antarcticus</name>
    <dbReference type="NCBI Taxonomy" id="1507870"/>
    <lineage>
        <taxon>Eukaryota</taxon>
        <taxon>Fungi</taxon>
        <taxon>Dikarya</taxon>
        <taxon>Ascomycota</taxon>
        <taxon>Pezizomycotina</taxon>
        <taxon>Dothideomycetes</taxon>
        <taxon>Dothideomycetidae</taxon>
        <taxon>Cladosporiales</taxon>
        <taxon>Cladosporiaceae</taxon>
        <taxon>Cryoendolithus</taxon>
    </lineage>
</organism>
<protein>
    <submittedName>
        <fullName evidence="2">Uncharacterized protein</fullName>
    </submittedName>
</protein>
<keyword evidence="3" id="KW-1185">Reference proteome</keyword>
<feature type="compositionally biased region" description="Low complexity" evidence="1">
    <location>
        <begin position="36"/>
        <end position="47"/>
    </location>
</feature>
<dbReference type="STRING" id="1507870.A0A1V8SDC2"/>
<dbReference type="EMBL" id="NAJO01000058">
    <property type="protein sequence ID" value="OQN97079.1"/>
    <property type="molecule type" value="Genomic_DNA"/>
</dbReference>
<evidence type="ECO:0000256" key="1">
    <source>
        <dbReference type="SAM" id="MobiDB-lite"/>
    </source>
</evidence>
<dbReference type="PANTHER" id="PTHR42085">
    <property type="entry name" value="F-BOX DOMAIN-CONTAINING PROTEIN"/>
    <property type="match status" value="1"/>
</dbReference>
<gene>
    <name evidence="2" type="ORF">B0A48_16883</name>
</gene>
<evidence type="ECO:0000313" key="2">
    <source>
        <dbReference type="EMBL" id="OQN97079.1"/>
    </source>
</evidence>
<name>A0A1V8SDC2_9PEZI</name>
<sequence>MVSKKLRARTANAARHAPIPTGPPPPAPMKRSQGASSSSLSSLDSSLSDLDNKTMREIAAAHPAPVNTPASAASQQMPLPQQRVATGTRLAPRLAPIEVPTTTPTNAPPMHPAAMAKGEKLLQKYDGDVTRGKWNANKQSPLIKLPRSTRNRIYACLLVNRAPGIAIKTYKAYKGLPPQQLRDRTVQVQLDMLLDQAAINPDDPHGCPMIARNMGLLLSCKQLHTEANAFLYSHNVFTIRAREDREQCFWHCHPNDARCDAYRPCLVHVRNLRQIKHLYIIAYNPHDFSDRAHDLAARNLAMNLRLVSRCFRVLGVKMKTLKLRYMSRLEGQTDVVRTMMDSYPKLGKKPKNWILRSQGGGRGYMIKQGGSPTEIFKNVGVLDALRLMRGCAEQVIIRGDLPTAYLNEIQDMLTLGEGMKVENEEVAIVQEEEADGDDEYDHSQEDEKPTFWQSMEQQHQDDPVAMELCDQMKGRPIYSAAVLKEIFGPHKALLEKRLGLTVTVAQANGPIDVQDWYRLDALKNRQSTPTAADPKPPVSSRV</sequence>
<dbReference type="AlphaFoldDB" id="A0A1V8SDC2"/>
<dbReference type="InterPro" id="IPR038883">
    <property type="entry name" value="AN11006-like"/>
</dbReference>
<proteinExistence type="predicted"/>
<dbReference type="OrthoDB" id="3649779at2759"/>